<comment type="subcellular location">
    <subcellularLocation>
        <location evidence="1">Cell outer membrane</location>
    </subcellularLocation>
</comment>
<keyword evidence="7" id="KW-0998">Cell outer membrane</keyword>
<evidence type="ECO:0000313" key="9">
    <source>
        <dbReference type="Proteomes" id="UP000287168"/>
    </source>
</evidence>
<dbReference type="Gene3D" id="1.20.1600.10">
    <property type="entry name" value="Outer membrane efflux proteins (OEP)"/>
    <property type="match status" value="1"/>
</dbReference>
<dbReference type="GO" id="GO:1990281">
    <property type="term" value="C:efflux pump complex"/>
    <property type="evidence" value="ECO:0007669"/>
    <property type="project" value="TreeGrafter"/>
</dbReference>
<keyword evidence="3" id="KW-0813">Transport</keyword>
<dbReference type="GO" id="GO:0009279">
    <property type="term" value="C:cell outer membrane"/>
    <property type="evidence" value="ECO:0007669"/>
    <property type="project" value="UniProtKB-SubCell"/>
</dbReference>
<dbReference type="GO" id="GO:0015562">
    <property type="term" value="F:efflux transmembrane transporter activity"/>
    <property type="evidence" value="ECO:0007669"/>
    <property type="project" value="InterPro"/>
</dbReference>
<evidence type="ECO:0000256" key="2">
    <source>
        <dbReference type="ARBA" id="ARBA00007613"/>
    </source>
</evidence>
<evidence type="ECO:0000256" key="5">
    <source>
        <dbReference type="ARBA" id="ARBA00022692"/>
    </source>
</evidence>
<dbReference type="Proteomes" id="UP000287168">
    <property type="component" value="Unassembled WGS sequence"/>
</dbReference>
<dbReference type="GO" id="GO:0015288">
    <property type="term" value="F:porin activity"/>
    <property type="evidence" value="ECO:0007669"/>
    <property type="project" value="TreeGrafter"/>
</dbReference>
<dbReference type="SUPFAM" id="SSF56954">
    <property type="entry name" value="Outer membrane efflux proteins (OEP)"/>
    <property type="match status" value="1"/>
</dbReference>
<evidence type="ECO:0000256" key="1">
    <source>
        <dbReference type="ARBA" id="ARBA00004442"/>
    </source>
</evidence>
<dbReference type="OrthoDB" id="7837365at2"/>
<dbReference type="InterPro" id="IPR051906">
    <property type="entry name" value="TolC-like"/>
</dbReference>
<proteinExistence type="inferred from homology"/>
<evidence type="ECO:0000256" key="4">
    <source>
        <dbReference type="ARBA" id="ARBA00022452"/>
    </source>
</evidence>
<evidence type="ECO:0000256" key="7">
    <source>
        <dbReference type="ARBA" id="ARBA00023237"/>
    </source>
</evidence>
<protein>
    <submittedName>
        <fullName evidence="8">TolC family protein</fullName>
    </submittedName>
</protein>
<dbReference type="EMBL" id="SBLC01000039">
    <property type="protein sequence ID" value="RWY38197.1"/>
    <property type="molecule type" value="Genomic_DNA"/>
</dbReference>
<comment type="similarity">
    <text evidence="2">Belongs to the outer membrane factor (OMF) (TC 1.B.17) family.</text>
</comment>
<dbReference type="PANTHER" id="PTHR30026">
    <property type="entry name" value="OUTER MEMBRANE PROTEIN TOLC"/>
    <property type="match status" value="1"/>
</dbReference>
<reference evidence="8 9" key="1">
    <citation type="journal article" date="2015" name="Int. J. Syst. Evol. Microbiol.">
        <title>Gemmobacter intermedius sp. nov., isolated from a white stork (Ciconia ciconia).</title>
        <authorList>
            <person name="Kampfer P."/>
            <person name="Jerzak L."/>
            <person name="Wilharm G."/>
            <person name="Golke J."/>
            <person name="Busse H.J."/>
            <person name="Glaeser S.P."/>
        </authorList>
    </citation>
    <scope>NUCLEOTIDE SEQUENCE [LARGE SCALE GENOMIC DNA]</scope>
    <source>
        <strain evidence="8 9">119/4</strain>
    </source>
</reference>
<dbReference type="AlphaFoldDB" id="A0A451GHH3"/>
<keyword evidence="4" id="KW-1134">Transmembrane beta strand</keyword>
<keyword evidence="9" id="KW-1185">Reference proteome</keyword>
<evidence type="ECO:0000313" key="8">
    <source>
        <dbReference type="EMBL" id="RWY38197.1"/>
    </source>
</evidence>
<sequence length="347" mass="38073">MAAEVSRQARGALRPRVALNFEINTIDQNVMASDNESYGEARSRYGTTTMELTIRQPIYDAARWRQMGVADAQRELTRVKAEQARNDLIAQMTDSFLDVAQAQFLVRRSGSVIRTRQAFVAMLEASREAGRADLSTLLRAEGDILSAEGDLSEAEMERTQALFSSARFVGGEVTAVALTDNRFGMIGSEDLRRSLTRERLFDISPQMQIARAELALAQRLHHRSKAGYLPTVNLTAEVGVDETDGTLFGGGSKIRNGKVGVGIEVPLYQGGVLARHASAAAEALRTVRAEEEAGRVSADVVLERELNVETIDIEMQVARLQQLRLQLRLLGLFGALDVNALSRQLNG</sequence>
<keyword evidence="6" id="KW-0472">Membrane</keyword>
<dbReference type="Pfam" id="PF02321">
    <property type="entry name" value="OEP"/>
    <property type="match status" value="2"/>
</dbReference>
<accession>A0A451GHH3</accession>
<dbReference type="PANTHER" id="PTHR30026:SF20">
    <property type="entry name" value="OUTER MEMBRANE PROTEIN TOLC"/>
    <property type="match status" value="1"/>
</dbReference>
<evidence type="ECO:0000256" key="3">
    <source>
        <dbReference type="ARBA" id="ARBA00022448"/>
    </source>
</evidence>
<comment type="caution">
    <text evidence="8">The sequence shown here is derived from an EMBL/GenBank/DDBJ whole genome shotgun (WGS) entry which is preliminary data.</text>
</comment>
<organism evidence="8 9">
    <name type="scientific">Falsigemmobacter intermedius</name>
    <dbReference type="NCBI Taxonomy" id="1553448"/>
    <lineage>
        <taxon>Bacteria</taxon>
        <taxon>Pseudomonadati</taxon>
        <taxon>Pseudomonadota</taxon>
        <taxon>Alphaproteobacteria</taxon>
        <taxon>Rhodobacterales</taxon>
        <taxon>Paracoccaceae</taxon>
        <taxon>Falsigemmobacter</taxon>
    </lineage>
</organism>
<dbReference type="InterPro" id="IPR003423">
    <property type="entry name" value="OMP_efflux"/>
</dbReference>
<gene>
    <name evidence="8" type="ORF">EP867_16545</name>
</gene>
<keyword evidence="5" id="KW-0812">Transmembrane</keyword>
<evidence type="ECO:0000256" key="6">
    <source>
        <dbReference type="ARBA" id="ARBA00023136"/>
    </source>
</evidence>
<name>A0A451GHH3_9RHOB</name>